<comment type="function">
    <text evidence="2">Functions as a ribosomal silencing factor. Interacts with ribosomal protein uL14 (rplN), blocking formation of intersubunit bridge B8. Prevents association of the 30S and 50S ribosomal subunits and the formation of functional ribosomes, thus repressing translation.</text>
</comment>
<dbReference type="PANTHER" id="PTHR21043">
    <property type="entry name" value="IOJAP SUPERFAMILY ORTHOLOG"/>
    <property type="match status" value="1"/>
</dbReference>
<dbReference type="GO" id="GO:0090071">
    <property type="term" value="P:negative regulation of ribosome biogenesis"/>
    <property type="evidence" value="ECO:0007669"/>
    <property type="project" value="UniProtKB-UniRule"/>
</dbReference>
<dbReference type="AlphaFoldDB" id="A0A8J6XXG8"/>
<keyword evidence="2" id="KW-0963">Cytoplasm</keyword>
<accession>A0A8J6XXG8</accession>
<dbReference type="Pfam" id="PF02410">
    <property type="entry name" value="RsfS"/>
    <property type="match status" value="1"/>
</dbReference>
<reference evidence="3 4" key="1">
    <citation type="submission" date="2020-08" db="EMBL/GenBank/DDBJ databases">
        <title>Acidobacteriota in marine sediments use diverse sulfur dissimilation pathways.</title>
        <authorList>
            <person name="Wasmund K."/>
        </authorList>
    </citation>
    <scope>NUCLEOTIDE SEQUENCE [LARGE SCALE GENOMIC DNA]</scope>
    <source>
        <strain evidence="3">MAG AM3-A</strain>
    </source>
</reference>
<name>A0A8J6XXG8_9BACT</name>
<evidence type="ECO:0000256" key="1">
    <source>
        <dbReference type="ARBA" id="ARBA00010574"/>
    </source>
</evidence>
<comment type="subunit">
    <text evidence="2">Interacts with ribosomal protein uL14 (rplN).</text>
</comment>
<protein>
    <recommendedName>
        <fullName evidence="2">Ribosomal silencing factor RsfS</fullName>
    </recommendedName>
</protein>
<keyword evidence="2" id="KW-0810">Translation regulation</keyword>
<dbReference type="InterPro" id="IPR043519">
    <property type="entry name" value="NT_sf"/>
</dbReference>
<dbReference type="Gene3D" id="3.30.460.10">
    <property type="entry name" value="Beta Polymerase, domain 2"/>
    <property type="match status" value="1"/>
</dbReference>
<dbReference type="Proteomes" id="UP000598633">
    <property type="component" value="Unassembled WGS sequence"/>
</dbReference>
<dbReference type="NCBIfam" id="TIGR00090">
    <property type="entry name" value="rsfS_iojap_ybeB"/>
    <property type="match status" value="1"/>
</dbReference>
<comment type="similarity">
    <text evidence="1 2">Belongs to the Iojap/RsfS family.</text>
</comment>
<dbReference type="EMBL" id="JACXWA010000085">
    <property type="protein sequence ID" value="MBD3870732.1"/>
    <property type="molecule type" value="Genomic_DNA"/>
</dbReference>
<comment type="subcellular location">
    <subcellularLocation>
        <location evidence="2">Cytoplasm</location>
    </subcellularLocation>
</comment>
<organism evidence="3 4">
    <name type="scientific">Candidatus Sulfomarinibacter kjeldsenii</name>
    <dbReference type="NCBI Taxonomy" id="2885994"/>
    <lineage>
        <taxon>Bacteria</taxon>
        <taxon>Pseudomonadati</taxon>
        <taxon>Acidobacteriota</taxon>
        <taxon>Thermoanaerobaculia</taxon>
        <taxon>Thermoanaerobaculales</taxon>
        <taxon>Candidatus Sulfomarinibacteraceae</taxon>
        <taxon>Candidatus Sulfomarinibacter</taxon>
    </lineage>
</organism>
<proteinExistence type="inferred from homology"/>
<gene>
    <name evidence="2 3" type="primary">rsfS</name>
    <name evidence="3" type="ORF">IFJ97_05165</name>
</gene>
<keyword evidence="2" id="KW-0678">Repressor</keyword>
<sequence length="127" mass="14037">MMADAQLMDSLRTAAQAAADKKAFQIVGFEVSDLTSYTDSLLICSGASDRQVAAIANAVQRQLKEAGRRPLHVEGERRADWVLLDYGEFVVHVFTEERRIYYGLDGLWGDAPKLDAVKLGIDEGHPQ</sequence>
<dbReference type="SUPFAM" id="SSF81301">
    <property type="entry name" value="Nucleotidyltransferase"/>
    <property type="match status" value="1"/>
</dbReference>
<dbReference type="PANTHER" id="PTHR21043:SF0">
    <property type="entry name" value="MITOCHONDRIAL ASSEMBLY OF RIBOSOMAL LARGE SUBUNIT PROTEIN 1"/>
    <property type="match status" value="1"/>
</dbReference>
<dbReference type="GO" id="GO:0017148">
    <property type="term" value="P:negative regulation of translation"/>
    <property type="evidence" value="ECO:0007669"/>
    <property type="project" value="UniProtKB-UniRule"/>
</dbReference>
<evidence type="ECO:0000313" key="4">
    <source>
        <dbReference type="Proteomes" id="UP000598633"/>
    </source>
</evidence>
<evidence type="ECO:0000313" key="3">
    <source>
        <dbReference type="EMBL" id="MBD3870732.1"/>
    </source>
</evidence>
<dbReference type="GO" id="GO:0005737">
    <property type="term" value="C:cytoplasm"/>
    <property type="evidence" value="ECO:0007669"/>
    <property type="project" value="UniProtKB-SubCell"/>
</dbReference>
<dbReference type="GO" id="GO:0043023">
    <property type="term" value="F:ribosomal large subunit binding"/>
    <property type="evidence" value="ECO:0007669"/>
    <property type="project" value="TreeGrafter"/>
</dbReference>
<comment type="caution">
    <text evidence="3">The sequence shown here is derived from an EMBL/GenBank/DDBJ whole genome shotgun (WGS) entry which is preliminary data.</text>
</comment>
<dbReference type="GO" id="GO:0042256">
    <property type="term" value="P:cytosolic ribosome assembly"/>
    <property type="evidence" value="ECO:0007669"/>
    <property type="project" value="UniProtKB-UniRule"/>
</dbReference>
<evidence type="ECO:0000256" key="2">
    <source>
        <dbReference type="HAMAP-Rule" id="MF_01477"/>
    </source>
</evidence>
<dbReference type="HAMAP" id="MF_01477">
    <property type="entry name" value="Iojap_RsfS"/>
    <property type="match status" value="1"/>
</dbReference>
<dbReference type="InterPro" id="IPR004394">
    <property type="entry name" value="Iojap/RsfS/C7orf30"/>
</dbReference>